<proteinExistence type="predicted"/>
<dbReference type="AlphaFoldDB" id="A0A9P8RQB3"/>
<dbReference type="Pfam" id="PF13093">
    <property type="entry name" value="FTA4"/>
    <property type="match status" value="2"/>
</dbReference>
<dbReference type="PANTHER" id="PTHR42040:SF1">
    <property type="entry name" value="INNER KINETOCHORE SUBUNIT FTA4"/>
    <property type="match status" value="1"/>
</dbReference>
<dbReference type="GO" id="GO:0031511">
    <property type="term" value="C:Mis6-Sim4 complex"/>
    <property type="evidence" value="ECO:0007669"/>
    <property type="project" value="InterPro"/>
</dbReference>
<evidence type="ECO:0008006" key="3">
    <source>
        <dbReference type="Google" id="ProtNLM"/>
    </source>
</evidence>
<evidence type="ECO:0000313" key="2">
    <source>
        <dbReference type="Proteomes" id="UP000750711"/>
    </source>
</evidence>
<evidence type="ECO:0000313" key="1">
    <source>
        <dbReference type="EMBL" id="KAH0559783.1"/>
    </source>
</evidence>
<gene>
    <name evidence="1" type="ORF">GP486_003699</name>
</gene>
<keyword evidence="2" id="KW-1185">Reference proteome</keyword>
<dbReference type="PANTHER" id="PTHR42040">
    <property type="entry name" value="INNER KINETOCHORE SUBUNIT FTA4"/>
    <property type="match status" value="1"/>
</dbReference>
<reference evidence="1" key="1">
    <citation type="submission" date="2021-03" db="EMBL/GenBank/DDBJ databases">
        <title>Comparative genomics and phylogenomic investigation of the class Geoglossomycetes provide insights into ecological specialization and systematics.</title>
        <authorList>
            <person name="Melie T."/>
            <person name="Pirro S."/>
            <person name="Miller A.N."/>
            <person name="Quandt A."/>
        </authorList>
    </citation>
    <scope>NUCLEOTIDE SEQUENCE</scope>
    <source>
        <strain evidence="1">CAQ_001_2017</strain>
    </source>
</reference>
<accession>A0A9P8RQB3</accession>
<dbReference type="EMBL" id="JAGHQM010000521">
    <property type="protein sequence ID" value="KAH0559783.1"/>
    <property type="molecule type" value="Genomic_DNA"/>
</dbReference>
<sequence>MSLEETIVSLKKRFIASQVRLLNGSLRPSRDWQENAPRTEHGDLNERAVVEALYRLNSLARHHNLTAYSSHAQRHVAEQIEALYWNAGEVDRAIMIDDALDRGVDLRRPEYEELYDTLTSLSEKIHAQRQKVAQFKRLQELLEPFENPQESVQPNIVTRDGELGKELDRMRILMARVAGRVGELEGRPNGENEEDAEVKGETIQEKLQGIVGA</sequence>
<name>A0A9P8RQB3_9PEZI</name>
<dbReference type="Proteomes" id="UP000750711">
    <property type="component" value="Unassembled WGS sequence"/>
</dbReference>
<comment type="caution">
    <text evidence="1">The sequence shown here is derived from an EMBL/GenBank/DDBJ whole genome shotgun (WGS) entry which is preliminary data.</text>
</comment>
<dbReference type="InterPro" id="IPR025207">
    <property type="entry name" value="Sim4_Fta4"/>
</dbReference>
<protein>
    <recommendedName>
        <fullName evidence="3">Kinetochore protein</fullName>
    </recommendedName>
</protein>
<organism evidence="1 2">
    <name type="scientific">Trichoglossum hirsutum</name>
    <dbReference type="NCBI Taxonomy" id="265104"/>
    <lineage>
        <taxon>Eukaryota</taxon>
        <taxon>Fungi</taxon>
        <taxon>Dikarya</taxon>
        <taxon>Ascomycota</taxon>
        <taxon>Pezizomycotina</taxon>
        <taxon>Geoglossomycetes</taxon>
        <taxon>Geoglossales</taxon>
        <taxon>Geoglossaceae</taxon>
        <taxon>Trichoglossum</taxon>
    </lineage>
</organism>